<keyword evidence="2" id="KW-1133">Transmembrane helix</keyword>
<reference evidence="3" key="1">
    <citation type="submission" date="2018-05" db="EMBL/GenBank/DDBJ databases">
        <authorList>
            <person name="Lanie J.A."/>
            <person name="Ng W.-L."/>
            <person name="Kazmierczak K.M."/>
            <person name="Andrzejewski T.M."/>
            <person name="Davidsen T.M."/>
            <person name="Wayne K.J."/>
            <person name="Tettelin H."/>
            <person name="Glass J.I."/>
            <person name="Rusch D."/>
            <person name="Podicherti R."/>
            <person name="Tsui H.-C.T."/>
            <person name="Winkler M.E."/>
        </authorList>
    </citation>
    <scope>NUCLEOTIDE SEQUENCE</scope>
</reference>
<evidence type="ECO:0000256" key="1">
    <source>
        <dbReference type="SAM" id="MobiDB-lite"/>
    </source>
</evidence>
<sequence>VIVRLVRRQVLKAKYTVLWLTVGLVLAITASVPTLLDRVADLLGIWYQPTLFLLLAIGFLLLLSMHFSYEMSRMEKRIRALAEELALLRGPGDDPPDHDRNHEEDGPAGEHPGA</sequence>
<feature type="region of interest" description="Disordered" evidence="1">
    <location>
        <begin position="88"/>
        <end position="114"/>
    </location>
</feature>
<keyword evidence="2" id="KW-0472">Membrane</keyword>
<keyword evidence="2" id="KW-0812">Transmembrane</keyword>
<dbReference type="Pfam" id="PF10066">
    <property type="entry name" value="DUF2304"/>
    <property type="match status" value="1"/>
</dbReference>
<evidence type="ECO:0000256" key="2">
    <source>
        <dbReference type="SAM" id="Phobius"/>
    </source>
</evidence>
<evidence type="ECO:0008006" key="4">
    <source>
        <dbReference type="Google" id="ProtNLM"/>
    </source>
</evidence>
<feature type="compositionally biased region" description="Basic and acidic residues" evidence="1">
    <location>
        <begin position="91"/>
        <end position="105"/>
    </location>
</feature>
<name>A0A381Q0K5_9ZZZZ</name>
<protein>
    <recommendedName>
        <fullName evidence="4">DUF2304 domain-containing protein</fullName>
    </recommendedName>
</protein>
<feature type="transmembrane region" description="Helical" evidence="2">
    <location>
        <begin position="51"/>
        <end position="69"/>
    </location>
</feature>
<organism evidence="3">
    <name type="scientific">marine metagenome</name>
    <dbReference type="NCBI Taxonomy" id="408172"/>
    <lineage>
        <taxon>unclassified sequences</taxon>
        <taxon>metagenomes</taxon>
        <taxon>ecological metagenomes</taxon>
    </lineage>
</organism>
<dbReference type="AlphaFoldDB" id="A0A381Q0K5"/>
<accession>A0A381Q0K5</accession>
<feature type="non-terminal residue" evidence="3">
    <location>
        <position position="1"/>
    </location>
</feature>
<gene>
    <name evidence="3" type="ORF">METZ01_LOCUS25514</name>
</gene>
<dbReference type="InterPro" id="IPR019277">
    <property type="entry name" value="DUF2304"/>
</dbReference>
<proteinExistence type="predicted"/>
<dbReference type="EMBL" id="UINC01001154">
    <property type="protein sequence ID" value="SUZ72660.1"/>
    <property type="molecule type" value="Genomic_DNA"/>
</dbReference>
<feature type="transmembrane region" description="Helical" evidence="2">
    <location>
        <begin position="17"/>
        <end position="36"/>
    </location>
</feature>
<evidence type="ECO:0000313" key="3">
    <source>
        <dbReference type="EMBL" id="SUZ72660.1"/>
    </source>
</evidence>